<dbReference type="SMART" id="SM01391">
    <property type="entry name" value="Filament"/>
    <property type="match status" value="1"/>
</dbReference>
<feature type="non-terminal residue" evidence="6">
    <location>
        <position position="396"/>
    </location>
</feature>
<dbReference type="GO" id="GO:0005882">
    <property type="term" value="C:intermediate filament"/>
    <property type="evidence" value="ECO:0007669"/>
    <property type="project" value="UniProtKB-KW"/>
</dbReference>
<sequence>GPLAPSAACQPALSTSASTAYSSSARFMPGTIWSFSHARRLGPGLEPTLVQGPGLSWVHPDGVGVQIDTITPEIRALYNVLAKVKRERDEYKRRWEEEYTVRLQLQERVNELQEEAQEADACQEELAMKVEQLKAELVVFKGLMSNNLTELDTKIQEKAMKVDMDICRRIDITAKLCDLAQQRNCEDMIKMFQVPSMGGRKRERKAVEEDTSLAESDGPRRPDGDEEESTALSINEEMQRMLNQLREYDFEDDCDSLTWEETEETLLLWEDFSGYALAAAEAPGEQPEDSLEKVIKDTESLFKTREKEYQETIDQIELELATAKNDMNRHLHEYMEMCSMKRGLDVQMETCRRLITQSGDRKSPAFTAVPLSDPPPPPPSEAEDSDRDVSSDGAMR</sequence>
<dbReference type="Proteomes" id="UP000011080">
    <property type="component" value="Unassembled WGS sequence"/>
</dbReference>
<dbReference type="AlphaFoldDB" id="L8HVB1"/>
<reference evidence="6 7" key="1">
    <citation type="journal article" date="2012" name="Nat. Genet.">
        <title>The yak genome and adaptation to life at high altitude.</title>
        <authorList>
            <person name="Qiu Q."/>
            <person name="Zhang G."/>
            <person name="Ma T."/>
            <person name="Qian W."/>
            <person name="Wang J."/>
            <person name="Ye Z."/>
            <person name="Cao C."/>
            <person name="Hu Q."/>
            <person name="Kim J."/>
            <person name="Larkin D.M."/>
            <person name="Auvil L."/>
            <person name="Capitanu B."/>
            <person name="Ma J."/>
            <person name="Lewin H.A."/>
            <person name="Qian X."/>
            <person name="Lang Y."/>
            <person name="Zhou R."/>
            <person name="Wang L."/>
            <person name="Wang K."/>
            <person name="Xia J."/>
            <person name="Liao S."/>
            <person name="Pan S."/>
            <person name="Lu X."/>
            <person name="Hou H."/>
            <person name="Wang Y."/>
            <person name="Zang X."/>
            <person name="Yin Y."/>
            <person name="Ma H."/>
            <person name="Zhang J."/>
            <person name="Wang Z."/>
            <person name="Zhang Y."/>
            <person name="Zhang D."/>
            <person name="Yonezawa T."/>
            <person name="Hasegawa M."/>
            <person name="Zhong Y."/>
            <person name="Liu W."/>
            <person name="Zhang Y."/>
            <person name="Huang Z."/>
            <person name="Zhang S."/>
            <person name="Long R."/>
            <person name="Yang H."/>
            <person name="Wang J."/>
            <person name="Lenstra J.A."/>
            <person name="Cooper D.N."/>
            <person name="Wu Y."/>
            <person name="Wang J."/>
            <person name="Shi P."/>
            <person name="Wang J."/>
            <person name="Liu J."/>
        </authorList>
    </citation>
    <scope>NUCLEOTIDE SEQUENCE [LARGE SCALE GENOMIC DNA]</scope>
    <source>
        <strain evidence="7">yakQH1</strain>
    </source>
</reference>
<dbReference type="SUPFAM" id="SSF64593">
    <property type="entry name" value="Intermediate filament protein, coiled coil region"/>
    <property type="match status" value="1"/>
</dbReference>
<evidence type="ECO:0000256" key="3">
    <source>
        <dbReference type="SAM" id="Coils"/>
    </source>
</evidence>
<name>L8HVB1_9CETA</name>
<dbReference type="Pfam" id="PF00038">
    <property type="entry name" value="Filament"/>
    <property type="match status" value="1"/>
</dbReference>
<feature type="coiled-coil region" evidence="3">
    <location>
        <begin position="74"/>
        <end position="136"/>
    </location>
</feature>
<dbReference type="EMBL" id="JH882957">
    <property type="protein sequence ID" value="ELR47791.1"/>
    <property type="molecule type" value="Genomic_DNA"/>
</dbReference>
<dbReference type="PANTHER" id="PTHR14516">
    <property type="entry name" value="1-PYRROLINE-5-CARBOXYLATE DEHYDROGENASE FAMILY MEMBER"/>
    <property type="match status" value="1"/>
</dbReference>
<dbReference type="PROSITE" id="PS51842">
    <property type="entry name" value="IF_ROD_2"/>
    <property type="match status" value="1"/>
</dbReference>
<dbReference type="Gene3D" id="1.20.5.170">
    <property type="match status" value="1"/>
</dbReference>
<accession>L8HVB1</accession>
<evidence type="ECO:0000313" key="7">
    <source>
        <dbReference type="Proteomes" id="UP000011080"/>
    </source>
</evidence>
<feature type="compositionally biased region" description="Basic and acidic residues" evidence="4">
    <location>
        <begin position="387"/>
        <end position="396"/>
    </location>
</feature>
<evidence type="ECO:0000313" key="6">
    <source>
        <dbReference type="EMBL" id="ELR47791.1"/>
    </source>
</evidence>
<feature type="domain" description="IF rod" evidence="5">
    <location>
        <begin position="1"/>
        <end position="362"/>
    </location>
</feature>
<feature type="region of interest" description="Disordered" evidence="4">
    <location>
        <begin position="196"/>
        <end position="232"/>
    </location>
</feature>
<evidence type="ECO:0000256" key="2">
    <source>
        <dbReference type="ARBA" id="ARBA00023054"/>
    </source>
</evidence>
<dbReference type="Gene3D" id="1.20.5.1160">
    <property type="entry name" value="Vasodilator-stimulated phosphoprotein"/>
    <property type="match status" value="1"/>
</dbReference>
<feature type="coiled-coil region" evidence="3">
    <location>
        <begin position="306"/>
        <end position="333"/>
    </location>
</feature>
<keyword evidence="2 3" id="KW-0175">Coiled coil</keyword>
<dbReference type="STRING" id="72004.ENSBMUP00000010996"/>
<evidence type="ECO:0000256" key="1">
    <source>
        <dbReference type="ARBA" id="ARBA00022754"/>
    </source>
</evidence>
<keyword evidence="1" id="KW-0403">Intermediate filament</keyword>
<evidence type="ECO:0000256" key="4">
    <source>
        <dbReference type="SAM" id="MobiDB-lite"/>
    </source>
</evidence>
<proteinExistence type="predicted"/>
<feature type="region of interest" description="Disordered" evidence="4">
    <location>
        <begin position="357"/>
        <end position="396"/>
    </location>
</feature>
<dbReference type="PANTHER" id="PTHR14516:SF2">
    <property type="entry name" value="NON-HOMOLOGOUS END JOINING FACTOR IFFO1"/>
    <property type="match status" value="1"/>
</dbReference>
<dbReference type="InterPro" id="IPR039008">
    <property type="entry name" value="IF_rod_dom"/>
</dbReference>
<evidence type="ECO:0000259" key="5">
    <source>
        <dbReference type="PROSITE" id="PS51842"/>
    </source>
</evidence>
<organism evidence="6 7">
    <name type="scientific">Bos mutus</name>
    <name type="common">wild yak</name>
    <dbReference type="NCBI Taxonomy" id="72004"/>
    <lineage>
        <taxon>Eukaryota</taxon>
        <taxon>Metazoa</taxon>
        <taxon>Chordata</taxon>
        <taxon>Craniata</taxon>
        <taxon>Vertebrata</taxon>
        <taxon>Euteleostomi</taxon>
        <taxon>Mammalia</taxon>
        <taxon>Eutheria</taxon>
        <taxon>Laurasiatheria</taxon>
        <taxon>Artiodactyla</taxon>
        <taxon>Ruminantia</taxon>
        <taxon>Pecora</taxon>
        <taxon>Bovidae</taxon>
        <taxon>Bovinae</taxon>
        <taxon>Bos</taxon>
    </lineage>
</organism>
<gene>
    <name evidence="6" type="ORF">M91_17631</name>
</gene>
<protein>
    <submittedName>
        <fullName evidence="6">Intermediate filament family orphan 1</fullName>
    </submittedName>
</protein>